<keyword evidence="2" id="KW-1185">Reference proteome</keyword>
<name>M1E1D6_SOLTU</name>
<dbReference type="InParanoid" id="M1E1D6"/>
<reference evidence="2" key="1">
    <citation type="journal article" date="2011" name="Nature">
        <title>Genome sequence and analysis of the tuber crop potato.</title>
        <authorList>
            <consortium name="The Potato Genome Sequencing Consortium"/>
        </authorList>
    </citation>
    <scope>NUCLEOTIDE SEQUENCE [LARGE SCALE GENOMIC DNA]</scope>
    <source>
        <strain evidence="2">cv. DM1-3 516 R44</strain>
    </source>
</reference>
<evidence type="ECO:0000313" key="2">
    <source>
        <dbReference type="Proteomes" id="UP000011115"/>
    </source>
</evidence>
<sequence length="167" mass="19084">MHHIQKRISPQKSATSVVLLKIKETEDMEQVDVLKIKETEDMQHAKQPGPINVYNGVRVTLVLVNKLPHMEDTNTPIDSGDETTYLIIENEQTKNSCSTGQTTGKVIAVENDAKDSGSMMIDMRNMIRRWISNTLNKESMYLIVDFSTAKEVWERLEEAYLQVTKDK</sequence>
<dbReference type="EnsemblPlants" id="PGSC0003DMT400097769">
    <property type="protein sequence ID" value="PGSC0003DMT400097769"/>
    <property type="gene ID" value="PGSC0003DMG400047340"/>
</dbReference>
<protein>
    <submittedName>
        <fullName evidence="1">Uncharacterized protein</fullName>
    </submittedName>
</protein>
<reference evidence="1" key="2">
    <citation type="submission" date="2015-06" db="UniProtKB">
        <authorList>
            <consortium name="EnsemblPlants"/>
        </authorList>
    </citation>
    <scope>IDENTIFICATION</scope>
    <source>
        <strain evidence="1">DM1-3 516 R44</strain>
    </source>
</reference>
<proteinExistence type="predicted"/>
<dbReference type="HOGENOM" id="CLU_1597331_0_0_1"/>
<dbReference type="PaxDb" id="4113-PGSC0003DMT400097769"/>
<organism evidence="1 2">
    <name type="scientific">Solanum tuberosum</name>
    <name type="common">Potato</name>
    <dbReference type="NCBI Taxonomy" id="4113"/>
    <lineage>
        <taxon>Eukaryota</taxon>
        <taxon>Viridiplantae</taxon>
        <taxon>Streptophyta</taxon>
        <taxon>Embryophyta</taxon>
        <taxon>Tracheophyta</taxon>
        <taxon>Spermatophyta</taxon>
        <taxon>Magnoliopsida</taxon>
        <taxon>eudicotyledons</taxon>
        <taxon>Gunneridae</taxon>
        <taxon>Pentapetalae</taxon>
        <taxon>asterids</taxon>
        <taxon>lamiids</taxon>
        <taxon>Solanales</taxon>
        <taxon>Solanaceae</taxon>
        <taxon>Solanoideae</taxon>
        <taxon>Solaneae</taxon>
        <taxon>Solanum</taxon>
    </lineage>
</organism>
<evidence type="ECO:0000313" key="1">
    <source>
        <dbReference type="EnsemblPlants" id="PGSC0003DMT400097769"/>
    </source>
</evidence>
<dbReference type="AlphaFoldDB" id="M1E1D6"/>
<accession>M1E1D6</accession>
<dbReference type="Proteomes" id="UP000011115">
    <property type="component" value="Unassembled WGS sequence"/>
</dbReference>
<dbReference type="Gramene" id="PGSC0003DMT400097769">
    <property type="protein sequence ID" value="PGSC0003DMT400097769"/>
    <property type="gene ID" value="PGSC0003DMG400047340"/>
</dbReference>